<dbReference type="PRINTS" id="PR00411">
    <property type="entry name" value="PNDRDTASEI"/>
</dbReference>
<organism evidence="9 10">
    <name type="scientific">Ilumatobacter fluminis</name>
    <dbReference type="NCBI Taxonomy" id="467091"/>
    <lineage>
        <taxon>Bacteria</taxon>
        <taxon>Bacillati</taxon>
        <taxon>Actinomycetota</taxon>
        <taxon>Acidimicrobiia</taxon>
        <taxon>Acidimicrobiales</taxon>
        <taxon>Ilumatobacteraceae</taxon>
        <taxon>Ilumatobacter</taxon>
    </lineage>
</organism>
<evidence type="ECO:0000313" key="9">
    <source>
        <dbReference type="EMBL" id="TDT17505.1"/>
    </source>
</evidence>
<dbReference type="PANTHER" id="PTHR43014">
    <property type="entry name" value="MERCURIC REDUCTASE"/>
    <property type="match status" value="1"/>
</dbReference>
<feature type="binding site" evidence="6">
    <location>
        <position position="324"/>
    </location>
    <ligand>
        <name>FAD</name>
        <dbReference type="ChEBI" id="CHEBI:57692"/>
    </ligand>
</feature>
<dbReference type="GO" id="GO:0050660">
    <property type="term" value="F:flavin adenine dinucleotide binding"/>
    <property type="evidence" value="ECO:0007669"/>
    <property type="project" value="TreeGrafter"/>
</dbReference>
<comment type="caution">
    <text evidence="9">The sequence shown here is derived from an EMBL/GenBank/DDBJ whole genome shotgun (WGS) entry which is preliminary data.</text>
</comment>
<feature type="binding site" evidence="6">
    <location>
        <begin position="157"/>
        <end position="159"/>
    </location>
    <ligand>
        <name>FAD</name>
        <dbReference type="ChEBI" id="CHEBI:57692"/>
    </ligand>
</feature>
<keyword evidence="6" id="KW-0520">NAD</keyword>
<keyword evidence="6" id="KW-0547">Nucleotide-binding</keyword>
<dbReference type="PROSITE" id="PS00837">
    <property type="entry name" value="ALADH_PNT_2"/>
    <property type="match status" value="1"/>
</dbReference>
<proteinExistence type="inferred from homology"/>
<dbReference type="Proteomes" id="UP000294558">
    <property type="component" value="Unassembled WGS sequence"/>
</dbReference>
<evidence type="ECO:0000259" key="8">
    <source>
        <dbReference type="Pfam" id="PF07992"/>
    </source>
</evidence>
<protein>
    <submittedName>
        <fullName evidence="9">Dihydrolipoamide dehydrogenase</fullName>
    </submittedName>
</protein>
<evidence type="ECO:0000256" key="5">
    <source>
        <dbReference type="PIRSR" id="PIRSR000350-2"/>
    </source>
</evidence>
<evidence type="ECO:0000256" key="3">
    <source>
        <dbReference type="ARBA" id="ARBA00022827"/>
    </source>
</evidence>
<dbReference type="InterPro" id="IPR016156">
    <property type="entry name" value="FAD/NAD-linked_Rdtase_dimer_sf"/>
</dbReference>
<evidence type="ECO:0000256" key="6">
    <source>
        <dbReference type="PIRSR" id="PIRSR000350-3"/>
    </source>
</evidence>
<dbReference type="Pfam" id="PF02852">
    <property type="entry name" value="Pyr_redox_dim"/>
    <property type="match status" value="1"/>
</dbReference>
<dbReference type="GO" id="GO:0003955">
    <property type="term" value="F:NAD(P)H dehydrogenase (quinone) activity"/>
    <property type="evidence" value="ECO:0007669"/>
    <property type="project" value="TreeGrafter"/>
</dbReference>
<accession>A0A4R7I230</accession>
<dbReference type="InterPro" id="IPR023753">
    <property type="entry name" value="FAD/NAD-binding_dom"/>
</dbReference>
<feature type="active site" description="Proton acceptor" evidence="5">
    <location>
        <position position="460"/>
    </location>
</feature>
<keyword evidence="2" id="KW-0285">Flavoprotein</keyword>
<dbReference type="EMBL" id="SOAU01000001">
    <property type="protein sequence ID" value="TDT17505.1"/>
    <property type="molecule type" value="Genomic_DNA"/>
</dbReference>
<reference evidence="9 10" key="1">
    <citation type="submission" date="2019-03" db="EMBL/GenBank/DDBJ databases">
        <title>Sequencing the genomes of 1000 actinobacteria strains.</title>
        <authorList>
            <person name="Klenk H.-P."/>
        </authorList>
    </citation>
    <scope>NUCLEOTIDE SEQUENCE [LARGE SCALE GENOMIC DNA]</scope>
    <source>
        <strain evidence="9 10">DSM 18936</strain>
    </source>
</reference>
<dbReference type="Gene3D" id="3.50.50.60">
    <property type="entry name" value="FAD/NAD(P)-binding domain"/>
    <property type="match status" value="2"/>
</dbReference>
<dbReference type="PANTHER" id="PTHR43014:SF1">
    <property type="entry name" value="NAD(P)H DEHYDROGENASE (QUINONE)"/>
    <property type="match status" value="1"/>
</dbReference>
<keyword evidence="4" id="KW-0560">Oxidoreductase</keyword>
<dbReference type="InterPro" id="IPR036188">
    <property type="entry name" value="FAD/NAD-bd_sf"/>
</dbReference>
<comment type="similarity">
    <text evidence="1">Belongs to the class-I pyridine nucleotide-disulfide oxidoreductase family.</text>
</comment>
<feature type="binding site" evidence="6">
    <location>
        <begin position="194"/>
        <end position="201"/>
    </location>
    <ligand>
        <name>NAD(+)</name>
        <dbReference type="ChEBI" id="CHEBI:57540"/>
    </ligand>
</feature>
<feature type="domain" description="FAD/NAD(P)-binding" evidence="8">
    <location>
        <begin position="22"/>
        <end position="339"/>
    </location>
</feature>
<dbReference type="Gene3D" id="3.30.390.30">
    <property type="match status" value="1"/>
</dbReference>
<dbReference type="SUPFAM" id="SSF51905">
    <property type="entry name" value="FAD/NAD(P)-binding domain"/>
    <property type="match status" value="1"/>
</dbReference>
<comment type="cofactor">
    <cofactor evidence="6">
        <name>FAD</name>
        <dbReference type="ChEBI" id="CHEBI:57692"/>
    </cofactor>
    <text evidence="6">Binds 1 FAD per subunit.</text>
</comment>
<sequence>MNTVTNTTRATARSLDGVSLHFLIIGGGPAGYQAATYAARLGAKVTIVERDVFGGAANLWDCIPSKTMIATGGAMSFSRRLQGMGLAQAAPEVDIESLTSRVQGIQHELNDDIKQLLQSQGVTMINGTARFTGPNTAEADGPDGTRTIEFDAALVSTGSRPRIPDWCSPDGDRILTTRDCYPPKSFPESITVIGSGVTGVEFVHMFSSFGAEVALVVSRQHVLPGKDPEVAGVLEDDFIARGVKLLKGARAETIERDDETGGVVVRCDDGRVVRSSHAVLAIGSVPNTDGLGLDAAGVETDDWGYIPVNHHCVTNQRHIYAAGDVSGKLPLASVASMQGRKVAEHVMGLHTVEHRHLDYDKAASAIFTEPEIADVGLAEAEAFSSGRKIRVTKVPFATTAKAHINNDPRGFVKIISDPATGVVLGGSIVGRHAAELISVIALAVTANLKVSDIYESLLVHPALSEALAEAAE</sequence>
<feature type="binding site" evidence="6">
    <location>
        <position position="66"/>
    </location>
    <ligand>
        <name>FAD</name>
        <dbReference type="ChEBI" id="CHEBI:57692"/>
    </ligand>
</feature>
<dbReference type="SUPFAM" id="SSF55424">
    <property type="entry name" value="FAD/NAD-linked reductases, dimerisation (C-terminal) domain"/>
    <property type="match status" value="1"/>
</dbReference>
<evidence type="ECO:0000256" key="1">
    <source>
        <dbReference type="ARBA" id="ARBA00007532"/>
    </source>
</evidence>
<feature type="binding site" evidence="6">
    <location>
        <position position="283"/>
    </location>
    <ligand>
        <name>NAD(+)</name>
        <dbReference type="ChEBI" id="CHEBI:57540"/>
    </ligand>
</feature>
<keyword evidence="10" id="KW-1185">Reference proteome</keyword>
<dbReference type="InterPro" id="IPR004099">
    <property type="entry name" value="Pyr_nucl-diS_OxRdtase_dimer"/>
</dbReference>
<dbReference type="AlphaFoldDB" id="A0A4R7I230"/>
<dbReference type="OrthoDB" id="4678789at2"/>
<dbReference type="InterPro" id="IPR001100">
    <property type="entry name" value="Pyr_nuc-diS_OxRdtase"/>
</dbReference>
<dbReference type="FunFam" id="3.30.390.30:FF:000001">
    <property type="entry name" value="Dihydrolipoyl dehydrogenase"/>
    <property type="match status" value="1"/>
</dbReference>
<name>A0A4R7I230_9ACTN</name>
<dbReference type="Pfam" id="PF07992">
    <property type="entry name" value="Pyr_redox_2"/>
    <property type="match status" value="1"/>
</dbReference>
<dbReference type="InterPro" id="IPR008143">
    <property type="entry name" value="Ala_DH/PNT_CS2"/>
</dbReference>
<gene>
    <name evidence="9" type="ORF">BDK89_3115</name>
</gene>
<evidence type="ECO:0000256" key="2">
    <source>
        <dbReference type="ARBA" id="ARBA00022630"/>
    </source>
</evidence>
<evidence type="ECO:0000259" key="7">
    <source>
        <dbReference type="Pfam" id="PF02852"/>
    </source>
</evidence>
<feature type="domain" description="Pyridine nucleotide-disulphide oxidoreductase dimerisation" evidence="7">
    <location>
        <begin position="363"/>
        <end position="471"/>
    </location>
</feature>
<evidence type="ECO:0000313" key="10">
    <source>
        <dbReference type="Proteomes" id="UP000294558"/>
    </source>
</evidence>
<dbReference type="PRINTS" id="PR00368">
    <property type="entry name" value="FADPNR"/>
</dbReference>
<evidence type="ECO:0000256" key="4">
    <source>
        <dbReference type="ARBA" id="ARBA00023002"/>
    </source>
</evidence>
<keyword evidence="3 6" id="KW-0274">FAD</keyword>
<dbReference type="PIRSF" id="PIRSF000350">
    <property type="entry name" value="Mercury_reductase_MerA"/>
    <property type="match status" value="1"/>
</dbReference>